<dbReference type="Bgee" id="WBGene00010406">
    <property type="expression patterns" value="Expressed in embryo and 4 other cell types or tissues"/>
</dbReference>
<feature type="domain" description="USP" evidence="15">
    <location>
        <begin position="196"/>
        <end position="506"/>
    </location>
</feature>
<dbReference type="AlphaFoldDB" id="N1NTD8"/>
<dbReference type="Pfam" id="PF00917">
    <property type="entry name" value="MATH"/>
    <property type="match status" value="1"/>
</dbReference>
<keyword evidence="19" id="KW-1267">Proteomics identification</keyword>
<dbReference type="SMART" id="SM00061">
    <property type="entry name" value="MATH"/>
    <property type="match status" value="1"/>
</dbReference>
<evidence type="ECO:0000256" key="4">
    <source>
        <dbReference type="ARBA" id="ARBA00012759"/>
    </source>
</evidence>
<dbReference type="RefSeq" id="NP_001294689.1">
    <property type="nucleotide sequence ID" value="NM_001307760.4"/>
</dbReference>
<dbReference type="GeneID" id="179538"/>
<dbReference type="CDD" id="cd02659">
    <property type="entry name" value="peptidase_C19C"/>
    <property type="match status" value="1"/>
</dbReference>
<organism evidence="16 17">
    <name type="scientific">Caenorhabditis elegans</name>
    <dbReference type="NCBI Taxonomy" id="6239"/>
    <lineage>
        <taxon>Eukaryota</taxon>
        <taxon>Metazoa</taxon>
        <taxon>Ecdysozoa</taxon>
        <taxon>Nematoda</taxon>
        <taxon>Chromadorea</taxon>
        <taxon>Rhabditida</taxon>
        <taxon>Rhabditina</taxon>
        <taxon>Rhabditomorpha</taxon>
        <taxon>Rhabditoidea</taxon>
        <taxon>Rhabditidae</taxon>
        <taxon>Peloderinae</taxon>
        <taxon>Caenorhabditis</taxon>
    </lineage>
</organism>
<dbReference type="GO" id="GO:0016579">
    <property type="term" value="P:protein deubiquitination"/>
    <property type="evidence" value="ECO:0007669"/>
    <property type="project" value="InterPro"/>
</dbReference>
<name>N1NTD8_CAEEL</name>
<dbReference type="Pfam" id="PF14533">
    <property type="entry name" value="USP7_C2"/>
    <property type="match status" value="1"/>
</dbReference>
<dbReference type="WormBase" id="H19N07.2k">
    <property type="protein sequence ID" value="CE48341"/>
    <property type="gene ID" value="WBGene00010406"/>
    <property type="gene designation" value="math-33"/>
</dbReference>
<dbReference type="InterPro" id="IPR008974">
    <property type="entry name" value="TRAF-like"/>
</dbReference>
<keyword evidence="6" id="KW-0645">Protease</keyword>
<dbReference type="FunFam" id="3.90.70.10:FF:000044">
    <property type="entry name" value="Ubiquitin carboxyl-terminal hydrolase 13"/>
    <property type="match status" value="1"/>
</dbReference>
<dbReference type="OrthoDB" id="289038at2759"/>
<evidence type="ECO:0000256" key="1">
    <source>
        <dbReference type="ARBA" id="ARBA00000707"/>
    </source>
</evidence>
<dbReference type="InterPro" id="IPR002083">
    <property type="entry name" value="MATH/TRAF_dom"/>
</dbReference>
<dbReference type="InterPro" id="IPR050164">
    <property type="entry name" value="Peptidase_C19"/>
</dbReference>
<evidence type="ECO:0000259" key="15">
    <source>
        <dbReference type="PROSITE" id="PS50235"/>
    </source>
</evidence>
<evidence type="ECO:0000313" key="18">
    <source>
        <dbReference type="WormBase" id="H19N07.2k"/>
    </source>
</evidence>
<dbReference type="FunFam" id="3.10.20.90:FF:000275">
    <property type="entry name" value="Ubiquitin carboxyl-terminal hydrolase"/>
    <property type="match status" value="1"/>
</dbReference>
<dbReference type="ExpressionAtlas" id="N1NTD8">
    <property type="expression patterns" value="baseline and differential"/>
</dbReference>
<dbReference type="PROSITE" id="PS00972">
    <property type="entry name" value="USP_1"/>
    <property type="match status" value="1"/>
</dbReference>
<dbReference type="PROSITE" id="PS00973">
    <property type="entry name" value="USP_2"/>
    <property type="match status" value="1"/>
</dbReference>
<keyword evidence="9" id="KW-0788">Thiol protease</keyword>
<dbReference type="Proteomes" id="UP000001940">
    <property type="component" value="Chromosome V"/>
</dbReference>
<comment type="similarity">
    <text evidence="3">Belongs to the peptidase C19 family.</text>
</comment>
<dbReference type="PANTHER" id="PTHR24006:SF644">
    <property type="entry name" value="UBIQUITIN CARBOXYL-TERMINAL HYDROLASE 7"/>
    <property type="match status" value="1"/>
</dbReference>
<dbReference type="GO" id="GO:0005737">
    <property type="term" value="C:cytoplasm"/>
    <property type="evidence" value="ECO:0007669"/>
    <property type="project" value="UniProtKB-ARBA"/>
</dbReference>
<dbReference type="SUPFAM" id="SSF49599">
    <property type="entry name" value="TRAF domain-like"/>
    <property type="match status" value="1"/>
</dbReference>
<dbReference type="Gene3D" id="3.90.70.10">
    <property type="entry name" value="Cysteine proteinases"/>
    <property type="match status" value="1"/>
</dbReference>
<dbReference type="CTD" id="179538"/>
<keyword evidence="17" id="KW-1185">Reference proteome</keyword>
<keyword evidence="10" id="KW-0539">Nucleus</keyword>
<evidence type="ECO:0000256" key="10">
    <source>
        <dbReference type="ARBA" id="ARBA00023242"/>
    </source>
</evidence>
<comment type="subcellular location">
    <subcellularLocation>
        <location evidence="2">Nucleus</location>
    </subcellularLocation>
</comment>
<evidence type="ECO:0000256" key="6">
    <source>
        <dbReference type="ARBA" id="ARBA00022670"/>
    </source>
</evidence>
<dbReference type="EC" id="3.4.19.12" evidence="4"/>
<evidence type="ECO:0000259" key="14">
    <source>
        <dbReference type="PROSITE" id="PS50144"/>
    </source>
</evidence>
<dbReference type="InterPro" id="IPR018200">
    <property type="entry name" value="USP_CS"/>
</dbReference>
<evidence type="ECO:0000256" key="13">
    <source>
        <dbReference type="ARBA" id="ARBA00077310"/>
    </source>
</evidence>
<dbReference type="PROSITE" id="PS50235">
    <property type="entry name" value="USP_3"/>
    <property type="match status" value="1"/>
</dbReference>
<proteinExistence type="evidence at protein level"/>
<keyword evidence="7" id="KW-0833">Ubl conjugation pathway</keyword>
<protein>
    <recommendedName>
        <fullName evidence="5">Ubiquitin carboxyl-terminal hydrolase 7</fullName>
        <ecNumber evidence="4">3.4.19.12</ecNumber>
    </recommendedName>
    <alternativeName>
        <fullName evidence="13">Deubiquitinating enzyme 7</fullName>
    </alternativeName>
    <alternativeName>
        <fullName evidence="12">Ubiquitin thioesterase 7</fullName>
    </alternativeName>
    <alternativeName>
        <fullName evidence="11">Ubiquitin-specific-processing protease 7</fullName>
    </alternativeName>
</protein>
<dbReference type="PANTHER" id="PTHR24006">
    <property type="entry name" value="UBIQUITIN CARBOXYL-TERMINAL HYDROLASE"/>
    <property type="match status" value="1"/>
</dbReference>
<dbReference type="InterPro" id="IPR038765">
    <property type="entry name" value="Papain-like_cys_pep_sf"/>
</dbReference>
<evidence type="ECO:0000256" key="7">
    <source>
        <dbReference type="ARBA" id="ARBA00022786"/>
    </source>
</evidence>
<dbReference type="GO" id="GO:0004843">
    <property type="term" value="F:cysteine-type deubiquitinase activity"/>
    <property type="evidence" value="ECO:0007669"/>
    <property type="project" value="UniProtKB-EC"/>
</dbReference>
<dbReference type="InterPro" id="IPR028889">
    <property type="entry name" value="USP"/>
</dbReference>
<evidence type="ECO:0000256" key="8">
    <source>
        <dbReference type="ARBA" id="ARBA00022801"/>
    </source>
</evidence>
<dbReference type="PROSITE" id="PS50144">
    <property type="entry name" value="MATH"/>
    <property type="match status" value="1"/>
</dbReference>
<dbReference type="InterPro" id="IPR024729">
    <property type="entry name" value="USP7_ICP0-binding_dom"/>
</dbReference>
<dbReference type="GO" id="GO:0005634">
    <property type="term" value="C:nucleus"/>
    <property type="evidence" value="ECO:0007669"/>
    <property type="project" value="UniProtKB-SubCell"/>
</dbReference>
<sequence>MQCSPDPEDLLIVPTHDIPSYDESLDPFGPEGHLSLDIDCFSKFMSRSDNRIMSKPIIVRGIPWRILAICRGSRNQQGSRHSMNSRVNRSNFNFGFFLQCNNDELLQKRGMWRCYGTAVLEVLNADGPSIQKKIHHSFHNTEVDWGFSNYDQYDTLCNPKDGYVVNDTIKLRCRFTADVPTGANYMWDSKRHTGCIGLRNQGATCYMNSILQSFYFTTGFRRAVYNMDVGTEPNESNIVLAMQRVFYELQMASEAVETNSLTRAFGWDKLDAFNQHDVQEFCRVLLDNLETKMKGTSEEKSIPNLFRGNMKSYIKCLDVDYESSRTESFYDVQLNVLGMDSLERAFEAYTTSEILDDENKYDAGDHGLQRAEKGVKFVELPPILHVQLMRFQYCGVEQKINERFSFPEKMNLASCCELGPMLTEEDCVYSLHAVLVHSGEFHGGHYVTYINVNLHESAVDPTSSAKWCKFDDDVVSRTTTDDAIVSNFGGEKTMNSSAYMLVYVRDNAIDQFLAPIPDSQIPQSVSRTFEMERLHRNREKKKLEEEQLCMGIVLVTPDIVASNHSFDLVDQSIVHDSIPHETVWKHMFTAELYQFVHDRLFEKSAMQKIDMFDSDDEARQARRDNLRRIKSKKFNFRLWRMTDSYSLERTTQKLTSRLRPSEFIDCKTDTRLDTLLSQDFETIYVEFSNNIERPLCEYDTARDLLFFVKYYDTMTDKFTIIGHTMFDCHKRFNLYRSMLCEMIGLPADTELKYYMEHAASYLELVDLTQNYSIGRLVEEQDGGILVVEKVETSTSTQNAKQKMNELFLDVEVEFVQSFYNKKPEEEPFEQFVKRICLDDKLFTVAEEIGARLNVDPKKVLIWTRVSGSRFEPFFDDYMLNTCKGLMTRPVHDPRAYKRYRVQYAIMPFDIDEISKHRIQTKLFWQLPNGHVEELTLFPLKEGTVIDIINEAKRYYPFVEGGSGKFRLLQIGAPPLSNQRVYQIYGENTLISDLDQRTMYKLVSSQALHCRLEEVPIDELDMSPGEFLCPVVHFDREPTKLFGLSFVIKIRNNELMTEVRDRLRRKLNDVSDADFAKYKFALLSRDKLQLCRTIEFNNGEKVNLADMANQTTGVPQVYIGLDHKSPIQHSSEAAIRILN</sequence>
<evidence type="ECO:0000313" key="17">
    <source>
        <dbReference type="Proteomes" id="UP000001940"/>
    </source>
</evidence>
<evidence type="ECO:0000256" key="5">
    <source>
        <dbReference type="ARBA" id="ARBA00021393"/>
    </source>
</evidence>
<reference evidence="16 17" key="1">
    <citation type="journal article" date="1998" name="Science">
        <title>Genome sequence of the nematode C. elegans: a platform for investigating biology.</title>
        <authorList>
            <consortium name="The C. elegans sequencing consortium"/>
            <person name="Sulson J.E."/>
            <person name="Waterston R."/>
        </authorList>
    </citation>
    <scope>NUCLEOTIDE SEQUENCE [LARGE SCALE GENOMIC DNA]</scope>
    <source>
        <strain evidence="16 17">Bristol N2</strain>
    </source>
</reference>
<evidence type="ECO:0007829" key="19">
    <source>
        <dbReference type="PeptideAtlas" id="N1NTD8"/>
    </source>
</evidence>
<dbReference type="Gene3D" id="2.60.210.10">
    <property type="entry name" value="Apoptosis, Tumor Necrosis Factor Receptor Associated Protein 2, Chain A"/>
    <property type="match status" value="1"/>
</dbReference>
<dbReference type="SUPFAM" id="SSF54001">
    <property type="entry name" value="Cysteine proteinases"/>
    <property type="match status" value="1"/>
</dbReference>
<dbReference type="Pfam" id="PF00443">
    <property type="entry name" value="UCH"/>
    <property type="match status" value="1"/>
</dbReference>
<gene>
    <name evidence="16 18" type="primary">math-33</name>
    <name evidence="16" type="ORF">CELE_H19N07.2</name>
    <name evidence="18" type="ORF">H19N07.2</name>
</gene>
<dbReference type="AGR" id="WB:WBGene00010406"/>
<dbReference type="GO" id="GO:0006508">
    <property type="term" value="P:proteolysis"/>
    <property type="evidence" value="ECO:0007669"/>
    <property type="project" value="UniProtKB-KW"/>
</dbReference>
<dbReference type="InterPro" id="IPR029346">
    <property type="entry name" value="USP_C"/>
</dbReference>
<dbReference type="SMR" id="N1NTD8"/>
<accession>N1NTD8</accession>
<evidence type="ECO:0000256" key="2">
    <source>
        <dbReference type="ARBA" id="ARBA00004123"/>
    </source>
</evidence>
<dbReference type="FunFam" id="2.60.210.10:FF:000015">
    <property type="entry name" value="Ubiquitin carboxyl-terminal hydrolase"/>
    <property type="match status" value="1"/>
</dbReference>
<dbReference type="PeptideAtlas" id="N1NTD8"/>
<feature type="domain" description="MATH" evidence="14">
    <location>
        <begin position="31"/>
        <end position="175"/>
    </location>
</feature>
<evidence type="ECO:0000256" key="3">
    <source>
        <dbReference type="ARBA" id="ARBA00009085"/>
    </source>
</evidence>
<comment type="catalytic activity">
    <reaction evidence="1">
        <text>Thiol-dependent hydrolysis of ester, thioester, amide, peptide and isopeptide bonds formed by the C-terminal Gly of ubiquitin (a 76-residue protein attached to proteins as an intracellular targeting signal).</text>
        <dbReference type="EC" id="3.4.19.12"/>
    </reaction>
</comment>
<dbReference type="EMBL" id="BX284605">
    <property type="protein sequence ID" value="CCW45972.1"/>
    <property type="molecule type" value="Genomic_DNA"/>
</dbReference>
<dbReference type="InterPro" id="IPR001394">
    <property type="entry name" value="Peptidase_C19_UCH"/>
</dbReference>
<dbReference type="Pfam" id="PF12436">
    <property type="entry name" value="USP7_ICP0_bdg"/>
    <property type="match status" value="1"/>
</dbReference>
<evidence type="ECO:0000256" key="11">
    <source>
        <dbReference type="ARBA" id="ARBA00031500"/>
    </source>
</evidence>
<dbReference type="Gene3D" id="3.10.20.90">
    <property type="entry name" value="Phosphatidylinositol 3-kinase Catalytic Subunit, Chain A, domain 1"/>
    <property type="match status" value="1"/>
</dbReference>
<evidence type="ECO:0000256" key="9">
    <source>
        <dbReference type="ARBA" id="ARBA00022807"/>
    </source>
</evidence>
<evidence type="ECO:0000313" key="16">
    <source>
        <dbReference type="EMBL" id="CCW45972.1"/>
    </source>
</evidence>
<evidence type="ECO:0000256" key="12">
    <source>
        <dbReference type="ARBA" id="ARBA00031508"/>
    </source>
</evidence>
<keyword evidence="8 16" id="KW-0378">Hydrolase</keyword>
<dbReference type="OMA" id="QFLPCET"/>